<name>A0A481ZDE3_9VIRU</name>
<evidence type="ECO:0000256" key="1">
    <source>
        <dbReference type="SAM" id="Phobius"/>
    </source>
</evidence>
<accession>A0A481ZDE3</accession>
<gene>
    <name evidence="2" type="ORF">LCPAC404_00360</name>
</gene>
<organism evidence="2">
    <name type="scientific">Pithovirus LCPAC404</name>
    <dbReference type="NCBI Taxonomy" id="2506597"/>
    <lineage>
        <taxon>Viruses</taxon>
        <taxon>Pithoviruses</taxon>
    </lineage>
</organism>
<keyword evidence="1" id="KW-1133">Transmembrane helix</keyword>
<protein>
    <submittedName>
        <fullName evidence="2">Membrane protein</fullName>
    </submittedName>
</protein>
<proteinExistence type="predicted"/>
<feature type="transmembrane region" description="Helical" evidence="1">
    <location>
        <begin position="30"/>
        <end position="52"/>
    </location>
</feature>
<reference evidence="2" key="1">
    <citation type="journal article" date="2019" name="MBio">
        <title>Virus Genomes from Deep Sea Sediments Expand the Ocean Megavirome and Support Independent Origins of Viral Gigantism.</title>
        <authorList>
            <person name="Backstrom D."/>
            <person name="Yutin N."/>
            <person name="Jorgensen S.L."/>
            <person name="Dharamshi J."/>
            <person name="Homa F."/>
            <person name="Zaremba-Niedwiedzka K."/>
            <person name="Spang A."/>
            <person name="Wolf Y.I."/>
            <person name="Koonin E.V."/>
            <person name="Ettema T.J."/>
        </authorList>
    </citation>
    <scope>NUCLEOTIDE SEQUENCE</scope>
</reference>
<evidence type="ECO:0000313" key="2">
    <source>
        <dbReference type="EMBL" id="QBK93332.1"/>
    </source>
</evidence>
<sequence length="105" mass="11661">MLKAQFIVSGSFKNQAFIEYNERSMSGSTFFALTLGFVVLLNIIAIIIWFSYYSARKSCEANESPNYCYIYVCPNGTPATRISASGDIMQSGQGQDILDPSLYTN</sequence>
<keyword evidence="1" id="KW-0472">Membrane</keyword>
<keyword evidence="1" id="KW-0812">Transmembrane</keyword>
<dbReference type="EMBL" id="MK500594">
    <property type="protein sequence ID" value="QBK93332.1"/>
    <property type="molecule type" value="Genomic_DNA"/>
</dbReference>